<feature type="transmembrane region" description="Helical" evidence="20">
    <location>
        <begin position="694"/>
        <end position="718"/>
    </location>
</feature>
<gene>
    <name evidence="22" type="primary">mgtA</name>
    <name evidence="22" type="ORF">MF672_019040</name>
</gene>
<reference evidence="22 23" key="1">
    <citation type="submission" date="2022-04" db="EMBL/GenBank/DDBJ databases">
        <title>Genome draft of Actinomadura sp. ATCC 31491.</title>
        <authorList>
            <person name="Shi X."/>
            <person name="Du Y."/>
        </authorList>
    </citation>
    <scope>NUCLEOTIDE SEQUENCE [LARGE SCALE GENOMIC DNA]</scope>
    <source>
        <strain evidence="22 23">ATCC 31491</strain>
    </source>
</reference>
<comment type="catalytic activity">
    <reaction evidence="18">
        <text>ATP + H2O = ADP + phosphate + H(+)</text>
        <dbReference type="Rhea" id="RHEA:13065"/>
        <dbReference type="ChEBI" id="CHEBI:15377"/>
        <dbReference type="ChEBI" id="CHEBI:15378"/>
        <dbReference type="ChEBI" id="CHEBI:30616"/>
        <dbReference type="ChEBI" id="CHEBI:43474"/>
        <dbReference type="ChEBI" id="CHEBI:456216"/>
    </reaction>
</comment>
<evidence type="ECO:0000313" key="23">
    <source>
        <dbReference type="Proteomes" id="UP001317259"/>
    </source>
</evidence>
<keyword evidence="8" id="KW-0597">Phosphoprotein</keyword>
<dbReference type="Gene3D" id="3.40.1110.10">
    <property type="entry name" value="Calcium-transporting ATPase, cytoplasmic domain N"/>
    <property type="match status" value="1"/>
</dbReference>
<evidence type="ECO:0000256" key="16">
    <source>
        <dbReference type="ARBA" id="ARBA00029806"/>
    </source>
</evidence>
<dbReference type="SMART" id="SM00831">
    <property type="entry name" value="Cation_ATPase_N"/>
    <property type="match status" value="1"/>
</dbReference>
<dbReference type="SFLD" id="SFLDG00002">
    <property type="entry name" value="C1.7:_P-type_atpase_like"/>
    <property type="match status" value="1"/>
</dbReference>
<feature type="domain" description="Cation-transporting P-type ATPase N-terminal" evidence="21">
    <location>
        <begin position="9"/>
        <end position="76"/>
    </location>
</feature>
<comment type="similarity">
    <text evidence="3">Belongs to the cation transport ATPase (P-type) (TC 3.A.3) family. Type IIIB subfamily.</text>
</comment>
<evidence type="ECO:0000256" key="12">
    <source>
        <dbReference type="ARBA" id="ARBA00022842"/>
    </source>
</evidence>
<dbReference type="InterPro" id="IPR018303">
    <property type="entry name" value="ATPase_P-typ_P_site"/>
</dbReference>
<evidence type="ECO:0000256" key="17">
    <source>
        <dbReference type="ARBA" id="ARBA00047295"/>
    </source>
</evidence>
<dbReference type="PROSITE" id="PS00154">
    <property type="entry name" value="ATPASE_E1_E2"/>
    <property type="match status" value="1"/>
</dbReference>
<keyword evidence="23" id="KW-1185">Reference proteome</keyword>
<dbReference type="InterPro" id="IPR006068">
    <property type="entry name" value="ATPase_P-typ_cation-transptr_C"/>
</dbReference>
<comment type="subcellular location">
    <subcellularLocation>
        <location evidence="2">Cell inner membrane</location>
        <topology evidence="2">Multi-pass membrane protein</topology>
    </subcellularLocation>
</comment>
<feature type="transmembrane region" description="Helical" evidence="20">
    <location>
        <begin position="789"/>
        <end position="807"/>
    </location>
</feature>
<evidence type="ECO:0000313" key="22">
    <source>
        <dbReference type="EMBL" id="MCK2215875.1"/>
    </source>
</evidence>
<keyword evidence="11" id="KW-0067">ATP-binding</keyword>
<comment type="caution">
    <text evidence="22">The sequence shown here is derived from an EMBL/GenBank/DDBJ whole genome shotgun (WGS) entry which is preliminary data.</text>
</comment>
<dbReference type="InterPro" id="IPR008250">
    <property type="entry name" value="ATPase_P-typ_transduc_dom_A_sf"/>
</dbReference>
<dbReference type="NCBIfam" id="TIGR01524">
    <property type="entry name" value="ATPase-IIIB_Mg"/>
    <property type="match status" value="1"/>
</dbReference>
<dbReference type="InterPro" id="IPR004014">
    <property type="entry name" value="ATPase_P-typ_cation-transptr_N"/>
</dbReference>
<evidence type="ECO:0000256" key="7">
    <source>
        <dbReference type="ARBA" id="ARBA00022519"/>
    </source>
</evidence>
<dbReference type="InterPro" id="IPR023299">
    <property type="entry name" value="ATPase_P-typ_cyto_dom_N"/>
</dbReference>
<sequence>MTPADPATGPTGITGPTGVTGLTGEEARRRLAADGPNSAAGGVRRHRGARLLLAQFTSPIVLILIAATVLSMALGDLTDGLIILAIIAASGALGFWQEHTAGDAVDALLARVRVEVEVVRDGRERSVPAEEVVTGDAVVLRAGDIVPADCTVVRSQSLLVDESALTGESFPVEKAAGAELYAGTHAASGTAEAVVVRTGTATKFAAVTAELAGREVVTGFERGMTRFGLMLVRFMAVLVTAIFVVNLVLDRPVVEALLFSLALAVGLTPQLLPAIVAVSLSAGARRMAAEQVIVKRLDAIEDFGAMTVLATDKTGTLTAGAVRLDRAAGLDGRPDPEVLRLARLNAGLQRGFDNPLDRAVLDGAPPPDPGLLLGEAPYDFQRKRLSVLVAGHDTPTLVTKGALDAVLAVCATARTPAGVVPLEAVRDDVTRVFTELSAAGYRVLGLAVAPLPGRASVTAADERDLTLTGLLAFHDPVRPGAAEAVGDLAGLGISVRLITGDNRLVAAATARQVGLTGRVLTAADLDRLDDAALAARVAETDVFAEVEPLHKERVVRALRASGATVGFLGDGINDAPALHAADVGISVDTAVDVAKQSAAIVLLDKDLKVLADGLRLGRRTFANTLKYIRVTISANFGNMLSMAAASAFLPFLPLLPRQILLLNFLSDIPATTIATDDVDAEQLRRPRSWDLAGIRTFMIVFGVLSSAFDIATFLTLRLGLGAGADVFRTGWFVESTATELAVMLVLRTARPFYRSRPSRPLLLSSLAVAALTVALPYTPVAAALGLVPLTWPVLAVLALITGLYVAANEAAKRLTARRGLV</sequence>
<dbReference type="SFLD" id="SFLDF00027">
    <property type="entry name" value="p-type_atpase"/>
    <property type="match status" value="1"/>
</dbReference>
<dbReference type="PANTHER" id="PTHR42861">
    <property type="entry name" value="CALCIUM-TRANSPORTING ATPASE"/>
    <property type="match status" value="1"/>
</dbReference>
<evidence type="ECO:0000256" key="18">
    <source>
        <dbReference type="ARBA" id="ARBA00049360"/>
    </source>
</evidence>
<dbReference type="InterPro" id="IPR036412">
    <property type="entry name" value="HAD-like_sf"/>
</dbReference>
<dbReference type="PRINTS" id="PR01836">
    <property type="entry name" value="MGATPASE"/>
</dbReference>
<dbReference type="SUPFAM" id="SSF81665">
    <property type="entry name" value="Calcium ATPase, transmembrane domain M"/>
    <property type="match status" value="1"/>
</dbReference>
<dbReference type="Proteomes" id="UP001317259">
    <property type="component" value="Unassembled WGS sequence"/>
</dbReference>
<dbReference type="EC" id="7.2.2.14" evidence="4"/>
<dbReference type="SUPFAM" id="SSF81653">
    <property type="entry name" value="Calcium ATPase, transduction domain A"/>
    <property type="match status" value="1"/>
</dbReference>
<dbReference type="NCBIfam" id="TIGR01494">
    <property type="entry name" value="ATPase_P-type"/>
    <property type="match status" value="2"/>
</dbReference>
<dbReference type="InterPro" id="IPR006415">
    <property type="entry name" value="P-type_ATPase_IIIB"/>
</dbReference>
<evidence type="ECO:0000256" key="9">
    <source>
        <dbReference type="ARBA" id="ARBA00022692"/>
    </source>
</evidence>
<keyword evidence="6" id="KW-1003">Cell membrane</keyword>
<dbReference type="Pfam" id="PF00689">
    <property type="entry name" value="Cation_ATPase_C"/>
    <property type="match status" value="1"/>
</dbReference>
<dbReference type="SFLD" id="SFLDS00003">
    <property type="entry name" value="Haloacid_Dehalogenase"/>
    <property type="match status" value="1"/>
</dbReference>
<keyword evidence="7" id="KW-0997">Cell inner membrane</keyword>
<keyword evidence="12" id="KW-0460">Magnesium</keyword>
<dbReference type="Pfam" id="PF00690">
    <property type="entry name" value="Cation_ATPase_N"/>
    <property type="match status" value="1"/>
</dbReference>
<dbReference type="InterPro" id="IPR059000">
    <property type="entry name" value="ATPase_P-type_domA"/>
</dbReference>
<keyword evidence="10" id="KW-0547">Nucleotide-binding</keyword>
<evidence type="ECO:0000256" key="19">
    <source>
        <dbReference type="SAM" id="MobiDB-lite"/>
    </source>
</evidence>
<organism evidence="22 23">
    <name type="scientific">Actinomadura luzonensis</name>
    <dbReference type="NCBI Taxonomy" id="2805427"/>
    <lineage>
        <taxon>Bacteria</taxon>
        <taxon>Bacillati</taxon>
        <taxon>Actinomycetota</taxon>
        <taxon>Actinomycetes</taxon>
        <taxon>Streptosporangiales</taxon>
        <taxon>Thermomonosporaceae</taxon>
        <taxon>Actinomadura</taxon>
    </lineage>
</organism>
<dbReference type="Gene3D" id="2.70.150.10">
    <property type="entry name" value="Calcium-transporting ATPase, cytoplasmic transduction domain A"/>
    <property type="match status" value="1"/>
</dbReference>
<proteinExistence type="inferred from homology"/>
<evidence type="ECO:0000256" key="20">
    <source>
        <dbReference type="SAM" id="Phobius"/>
    </source>
</evidence>
<comment type="function">
    <text evidence="1">Mediates magnesium influx to the cytosol.</text>
</comment>
<evidence type="ECO:0000256" key="13">
    <source>
        <dbReference type="ARBA" id="ARBA00022967"/>
    </source>
</evidence>
<evidence type="ECO:0000256" key="6">
    <source>
        <dbReference type="ARBA" id="ARBA00022475"/>
    </source>
</evidence>
<dbReference type="Gene3D" id="3.40.50.1000">
    <property type="entry name" value="HAD superfamily/HAD-like"/>
    <property type="match status" value="1"/>
</dbReference>
<evidence type="ECO:0000256" key="11">
    <source>
        <dbReference type="ARBA" id="ARBA00022840"/>
    </source>
</evidence>
<evidence type="ECO:0000256" key="5">
    <source>
        <dbReference type="ARBA" id="ARBA00013555"/>
    </source>
</evidence>
<feature type="transmembrane region" description="Helical" evidence="20">
    <location>
        <begin position="230"/>
        <end position="249"/>
    </location>
</feature>
<evidence type="ECO:0000256" key="2">
    <source>
        <dbReference type="ARBA" id="ARBA00004429"/>
    </source>
</evidence>
<dbReference type="InterPro" id="IPR023214">
    <property type="entry name" value="HAD_sf"/>
</dbReference>
<feature type="transmembrane region" description="Helical" evidence="20">
    <location>
        <begin position="761"/>
        <end position="783"/>
    </location>
</feature>
<dbReference type="Pfam" id="PF00702">
    <property type="entry name" value="Hydrolase"/>
    <property type="match status" value="1"/>
</dbReference>
<name>A0ABT0FU62_9ACTN</name>
<feature type="transmembrane region" description="Helical" evidence="20">
    <location>
        <begin position="261"/>
        <end position="280"/>
    </location>
</feature>
<feature type="region of interest" description="Disordered" evidence="19">
    <location>
        <begin position="1"/>
        <end position="21"/>
    </location>
</feature>
<dbReference type="InterPro" id="IPR001757">
    <property type="entry name" value="P_typ_ATPase"/>
</dbReference>
<evidence type="ECO:0000256" key="14">
    <source>
        <dbReference type="ARBA" id="ARBA00022989"/>
    </source>
</evidence>
<comment type="catalytic activity">
    <reaction evidence="17">
        <text>Mg(2+)(out) + ATP + H2O = Mg(2+)(in) + ADP + phosphate + H(+)</text>
        <dbReference type="Rhea" id="RHEA:10260"/>
        <dbReference type="ChEBI" id="CHEBI:15377"/>
        <dbReference type="ChEBI" id="CHEBI:15378"/>
        <dbReference type="ChEBI" id="CHEBI:18420"/>
        <dbReference type="ChEBI" id="CHEBI:30616"/>
        <dbReference type="ChEBI" id="CHEBI:43474"/>
        <dbReference type="ChEBI" id="CHEBI:456216"/>
        <dbReference type="EC" id="7.2.2.14"/>
    </reaction>
</comment>
<evidence type="ECO:0000256" key="3">
    <source>
        <dbReference type="ARBA" id="ARBA00008746"/>
    </source>
</evidence>
<accession>A0ABT0FU62</accession>
<evidence type="ECO:0000256" key="4">
    <source>
        <dbReference type="ARBA" id="ARBA00012786"/>
    </source>
</evidence>
<keyword evidence="9 20" id="KW-0812">Transmembrane</keyword>
<protein>
    <recommendedName>
        <fullName evidence="5">Magnesium-transporting ATPase, P-type 1</fullName>
        <ecNumber evidence="4">7.2.2.14</ecNumber>
    </recommendedName>
    <alternativeName>
        <fullName evidence="16">Mg(2+) transport ATPase, P-type 1</fullName>
    </alternativeName>
</protein>
<dbReference type="Gene3D" id="1.20.1110.10">
    <property type="entry name" value="Calcium-transporting ATPase, transmembrane domain"/>
    <property type="match status" value="1"/>
</dbReference>
<evidence type="ECO:0000256" key="10">
    <source>
        <dbReference type="ARBA" id="ARBA00022741"/>
    </source>
</evidence>
<dbReference type="InterPro" id="IPR044492">
    <property type="entry name" value="P_typ_ATPase_HD_dom"/>
</dbReference>
<evidence type="ECO:0000256" key="8">
    <source>
        <dbReference type="ARBA" id="ARBA00022553"/>
    </source>
</evidence>
<dbReference type="RefSeq" id="WP_242381583.1">
    <property type="nucleotide sequence ID" value="NZ_JAKRKC020000001.1"/>
</dbReference>
<keyword evidence="13" id="KW-1278">Translocase</keyword>
<dbReference type="InterPro" id="IPR023298">
    <property type="entry name" value="ATPase_P-typ_TM_dom_sf"/>
</dbReference>
<dbReference type="EMBL" id="JAKRKC020000001">
    <property type="protein sequence ID" value="MCK2215875.1"/>
    <property type="molecule type" value="Genomic_DNA"/>
</dbReference>
<evidence type="ECO:0000256" key="1">
    <source>
        <dbReference type="ARBA" id="ARBA00003954"/>
    </source>
</evidence>
<keyword evidence="15 20" id="KW-0472">Membrane</keyword>
<feature type="transmembrane region" description="Helical" evidence="20">
    <location>
        <begin position="80"/>
        <end position="96"/>
    </location>
</feature>
<dbReference type="Pfam" id="PF00122">
    <property type="entry name" value="E1-E2_ATPase"/>
    <property type="match status" value="1"/>
</dbReference>
<evidence type="ECO:0000256" key="15">
    <source>
        <dbReference type="ARBA" id="ARBA00023136"/>
    </source>
</evidence>
<feature type="transmembrane region" description="Helical" evidence="20">
    <location>
        <begin position="51"/>
        <end position="74"/>
    </location>
</feature>
<evidence type="ECO:0000259" key="21">
    <source>
        <dbReference type="SMART" id="SM00831"/>
    </source>
</evidence>
<keyword evidence="14 20" id="KW-1133">Transmembrane helix</keyword>
<dbReference type="SUPFAM" id="SSF56784">
    <property type="entry name" value="HAD-like"/>
    <property type="match status" value="1"/>
</dbReference>